<evidence type="ECO:0000256" key="1">
    <source>
        <dbReference type="SAM" id="MobiDB-lite"/>
    </source>
</evidence>
<evidence type="ECO:0000313" key="2">
    <source>
        <dbReference type="EMBL" id="SVD00361.1"/>
    </source>
</evidence>
<organism evidence="2">
    <name type="scientific">marine metagenome</name>
    <dbReference type="NCBI Taxonomy" id="408172"/>
    <lineage>
        <taxon>unclassified sequences</taxon>
        <taxon>metagenomes</taxon>
        <taxon>ecological metagenomes</taxon>
    </lineage>
</organism>
<protein>
    <submittedName>
        <fullName evidence="2">Uncharacterized protein</fullName>
    </submittedName>
</protein>
<reference evidence="2" key="1">
    <citation type="submission" date="2018-05" db="EMBL/GenBank/DDBJ databases">
        <authorList>
            <person name="Lanie J.A."/>
            <person name="Ng W.-L."/>
            <person name="Kazmierczak K.M."/>
            <person name="Andrzejewski T.M."/>
            <person name="Davidsen T.M."/>
            <person name="Wayne K.J."/>
            <person name="Tettelin H."/>
            <person name="Glass J.I."/>
            <person name="Rusch D."/>
            <person name="Podicherti R."/>
            <person name="Tsui H.-C.T."/>
            <person name="Winkler M.E."/>
        </authorList>
    </citation>
    <scope>NUCLEOTIDE SEQUENCE</scope>
</reference>
<proteinExistence type="predicted"/>
<accession>A0A382RUN7</accession>
<gene>
    <name evidence="2" type="ORF">METZ01_LOCUS353215</name>
</gene>
<name>A0A382RUN7_9ZZZZ</name>
<feature type="compositionally biased region" description="Basic and acidic residues" evidence="1">
    <location>
        <begin position="1"/>
        <end position="22"/>
    </location>
</feature>
<dbReference type="EMBL" id="UINC01123707">
    <property type="protein sequence ID" value="SVD00361.1"/>
    <property type="molecule type" value="Genomic_DNA"/>
</dbReference>
<feature type="non-terminal residue" evidence="2">
    <location>
        <position position="72"/>
    </location>
</feature>
<dbReference type="AlphaFoldDB" id="A0A382RUN7"/>
<feature type="region of interest" description="Disordered" evidence="1">
    <location>
        <begin position="46"/>
        <end position="72"/>
    </location>
</feature>
<feature type="region of interest" description="Disordered" evidence="1">
    <location>
        <begin position="1"/>
        <end position="31"/>
    </location>
</feature>
<sequence>MRDTEQSTDKIAARDESDRNDMEADGAFSDMGGMAMNLRSIELNAPQDLPKPAASLPAHKSLEKSTEVIAGE</sequence>